<evidence type="ECO:0000259" key="14">
    <source>
        <dbReference type="Pfam" id="PF01432"/>
    </source>
</evidence>
<comment type="function">
    <text evidence="12">Cleaves proteins, imported into the mitochondrion, to their mature size. While most mitochondrial precursor proteins are processed to the mature form in one step by mitochondrial processing peptidase (MPP), the sequential cleavage by MIP of an octapeptide after initial processing by MPP is a required step for a subgroup of nuclear-encoded precursor proteins destined for the matrix or the inner membrane.</text>
</comment>
<dbReference type="Proteomes" id="UP000001072">
    <property type="component" value="Unassembled WGS sequence"/>
</dbReference>
<evidence type="ECO:0000256" key="8">
    <source>
        <dbReference type="ARBA" id="ARBA00022833"/>
    </source>
</evidence>
<dbReference type="AlphaFoldDB" id="F4RQU1"/>
<dbReference type="GO" id="GO:0004222">
    <property type="term" value="F:metalloendopeptidase activity"/>
    <property type="evidence" value="ECO:0007669"/>
    <property type="project" value="UniProtKB-EC"/>
</dbReference>
<dbReference type="Gene3D" id="3.40.390.10">
    <property type="entry name" value="Collagenase (Catalytic Domain)"/>
    <property type="match status" value="1"/>
</dbReference>
<dbReference type="Pfam" id="PF01432">
    <property type="entry name" value="Peptidase_M3"/>
    <property type="match status" value="1"/>
</dbReference>
<dbReference type="InterPro" id="IPR024079">
    <property type="entry name" value="MetalloPept_cat_dom_sf"/>
</dbReference>
<dbReference type="OrthoDB" id="17530at2759"/>
<reference evidence="16" key="1">
    <citation type="journal article" date="2011" name="Proc. Natl. Acad. Sci. U.S.A.">
        <title>Obligate biotrophy features unraveled by the genomic analysis of rust fungi.</title>
        <authorList>
            <person name="Duplessis S."/>
            <person name="Cuomo C.A."/>
            <person name="Lin Y.-C."/>
            <person name="Aerts A."/>
            <person name="Tisserant E."/>
            <person name="Veneault-Fourrey C."/>
            <person name="Joly D.L."/>
            <person name="Hacquard S."/>
            <person name="Amselem J."/>
            <person name="Cantarel B.L."/>
            <person name="Chiu R."/>
            <person name="Coutinho P.M."/>
            <person name="Feau N."/>
            <person name="Field M."/>
            <person name="Frey P."/>
            <person name="Gelhaye E."/>
            <person name="Goldberg J."/>
            <person name="Grabherr M.G."/>
            <person name="Kodira C.D."/>
            <person name="Kohler A."/>
            <person name="Kuees U."/>
            <person name="Lindquist E.A."/>
            <person name="Lucas S.M."/>
            <person name="Mago R."/>
            <person name="Mauceli E."/>
            <person name="Morin E."/>
            <person name="Murat C."/>
            <person name="Pangilinan J.L."/>
            <person name="Park R."/>
            <person name="Pearson M."/>
            <person name="Quesneville H."/>
            <person name="Rouhier N."/>
            <person name="Sakthikumar S."/>
            <person name="Salamov A.A."/>
            <person name="Schmutz J."/>
            <person name="Selles B."/>
            <person name="Shapiro H."/>
            <person name="Tanguay P."/>
            <person name="Tuskan G.A."/>
            <person name="Henrissat B."/>
            <person name="Van de Peer Y."/>
            <person name="Rouze P."/>
            <person name="Ellis J.G."/>
            <person name="Dodds P.N."/>
            <person name="Schein J.E."/>
            <person name="Zhong S."/>
            <person name="Hamelin R.C."/>
            <person name="Grigoriev I.V."/>
            <person name="Szabo L.J."/>
            <person name="Martin F."/>
        </authorList>
    </citation>
    <scope>NUCLEOTIDE SEQUENCE [LARGE SCALE GENOMIC DNA]</scope>
    <source>
        <strain evidence="16">98AG31 / pathotype 3-4-7</strain>
    </source>
</reference>
<keyword evidence="5 13" id="KW-0645">Protease</keyword>
<evidence type="ECO:0000313" key="16">
    <source>
        <dbReference type="Proteomes" id="UP000001072"/>
    </source>
</evidence>
<dbReference type="KEGG" id="mlr:MELLADRAFT_36998"/>
<evidence type="ECO:0000256" key="12">
    <source>
        <dbReference type="ARBA" id="ARBA00025208"/>
    </source>
</evidence>
<evidence type="ECO:0000256" key="2">
    <source>
        <dbReference type="ARBA" id="ARBA00004305"/>
    </source>
</evidence>
<evidence type="ECO:0000256" key="1">
    <source>
        <dbReference type="ARBA" id="ARBA00000436"/>
    </source>
</evidence>
<dbReference type="RefSeq" id="XP_007411630.1">
    <property type="nucleotide sequence ID" value="XM_007411568.1"/>
</dbReference>
<evidence type="ECO:0000256" key="13">
    <source>
        <dbReference type="RuleBase" id="RU003435"/>
    </source>
</evidence>
<protein>
    <recommendedName>
        <fullName evidence="4">mitochondrial intermediate peptidase</fullName>
        <ecNumber evidence="4">3.4.24.59</ecNumber>
    </recommendedName>
</protein>
<keyword evidence="16" id="KW-1185">Reference proteome</keyword>
<dbReference type="PANTHER" id="PTHR11804">
    <property type="entry name" value="PROTEASE M3 THIMET OLIGOPEPTIDASE-RELATED"/>
    <property type="match status" value="1"/>
</dbReference>
<dbReference type="EC" id="3.4.24.59" evidence="4"/>
<dbReference type="InterPro" id="IPR001567">
    <property type="entry name" value="Pept_M3A_M3B_dom"/>
</dbReference>
<dbReference type="GO" id="GO:0046872">
    <property type="term" value="F:metal ion binding"/>
    <property type="evidence" value="ECO:0007669"/>
    <property type="project" value="UniProtKB-UniRule"/>
</dbReference>
<comment type="cofactor">
    <cofactor evidence="13">
        <name>Zn(2+)</name>
        <dbReference type="ChEBI" id="CHEBI:29105"/>
    </cofactor>
    <text evidence="13">Binds 1 zinc ion.</text>
</comment>
<dbReference type="STRING" id="747676.F4RQU1"/>
<dbReference type="InterPro" id="IPR033851">
    <property type="entry name" value="M3A_MIP"/>
</dbReference>
<keyword evidence="7 13" id="KW-0378">Hydrolase</keyword>
<keyword evidence="10 13" id="KW-0482">Metalloprotease</keyword>
<comment type="subcellular location">
    <subcellularLocation>
        <location evidence="2">Mitochondrion matrix</location>
    </subcellularLocation>
</comment>
<dbReference type="InterPro" id="IPR045090">
    <property type="entry name" value="Pept_M3A_M3B"/>
</dbReference>
<sequence>MLRRSKLIQFNFSCSAVNKPKPYNLSPRQFSTNRSKEHSEHDQNLQNIFDSSTFKSQFKTNNLNSTGILNYPQLKTPNDLVLTAEKTIRRCALIVNRICSSFSPFRPDHETRKSLDPTTAFIRCVGMFDRLSDGLCRMIDLAELLRNLHPDSNWIQASDQAHDLLCRYMNTLNTHRELYSSLDDVLNRIPEEEQKNPKLFASRTVALQFLRDFRRHGIHLSSKERSKLVDLTDRMLILGRAFFSNSANPSSLIEINKSEALLLGQRFINQLDFNSRGLSEIDPTDWHGLTLLRQHPLESVRKRVWMSQNQSSESEIDVLETLLRTRHEFAKLTGKSNWSEVALEDKMASRPENVMNFLSQLSNKTRPSAIDELRELQRLKQQHISSSQLPTIYPWDRDYYANLITQAERTPSSVSVSPYFSVGRCIQGLSRLFERIYGISFRVESHQPEEVWDPSVVKIGVWDENEGRIGTIYCDLFYRDGKTTGAAHYTVLCSRRTDLDDEQADFEFLESDNDQILVDDLRLSKIDCELLNVPVSQRRNRIGTFQRPVVVFSCSFDPPTAHQPSLLNWSDVETLFHEMGHAMHSMIGQTEYHNVAGTRCPTDLVELPSILMEHFTSSPEVLRLFARHWKDDRPLSDESHQTHLSSQSRFRAIETNSQIVMAAVDQFYHSNRISECDFNSSKGWNLIQTEFGILPSIPNTSWQTKFGHLHGYGSSYYSYLFDRAIAAKVWKELFEDNSLSRENGEKLKSELLEWGGGRDPWLSVGNLLKNDLIKEGGIEAIGLIGSWGLWNE</sequence>
<dbReference type="FunFam" id="3.40.390.10:FF:000055">
    <property type="entry name" value="Related to mitochondrial intermediate peptidase"/>
    <property type="match status" value="1"/>
</dbReference>
<dbReference type="Gene3D" id="1.10.1370.10">
    <property type="entry name" value="Neurolysin, domain 3"/>
    <property type="match status" value="1"/>
</dbReference>
<organism evidence="16">
    <name type="scientific">Melampsora larici-populina (strain 98AG31 / pathotype 3-4-7)</name>
    <name type="common">Poplar leaf rust fungus</name>
    <dbReference type="NCBI Taxonomy" id="747676"/>
    <lineage>
        <taxon>Eukaryota</taxon>
        <taxon>Fungi</taxon>
        <taxon>Dikarya</taxon>
        <taxon>Basidiomycota</taxon>
        <taxon>Pucciniomycotina</taxon>
        <taxon>Pucciniomycetes</taxon>
        <taxon>Pucciniales</taxon>
        <taxon>Melampsoraceae</taxon>
        <taxon>Melampsora</taxon>
    </lineage>
</organism>
<comment type="catalytic activity">
    <reaction evidence="1">
        <text>Release of an N-terminal octapeptide as second stage of processing of some proteins imported into the mitochondrion.</text>
        <dbReference type="EC" id="3.4.24.59"/>
    </reaction>
</comment>
<proteinExistence type="inferred from homology"/>
<dbReference type="CDD" id="cd06457">
    <property type="entry name" value="M3A_MIP"/>
    <property type="match status" value="1"/>
</dbReference>
<dbReference type="SUPFAM" id="SSF55486">
    <property type="entry name" value="Metalloproteases ('zincins'), catalytic domain"/>
    <property type="match status" value="1"/>
</dbReference>
<keyword evidence="11" id="KW-0496">Mitochondrion</keyword>
<dbReference type="PANTHER" id="PTHR11804:SF79">
    <property type="entry name" value="MITOCHONDRIAL INTERMEDIATE PEPTIDASE"/>
    <property type="match status" value="1"/>
</dbReference>
<accession>F4RQU1</accession>
<dbReference type="GO" id="GO:0006627">
    <property type="term" value="P:protein processing involved in protein targeting to mitochondrion"/>
    <property type="evidence" value="ECO:0007669"/>
    <property type="project" value="TreeGrafter"/>
</dbReference>
<evidence type="ECO:0000256" key="10">
    <source>
        <dbReference type="ARBA" id="ARBA00023049"/>
    </source>
</evidence>
<evidence type="ECO:0000256" key="4">
    <source>
        <dbReference type="ARBA" id="ARBA00012441"/>
    </source>
</evidence>
<gene>
    <name evidence="15" type="ORF">MELLADRAFT_36998</name>
</gene>
<name>F4RQU1_MELLP</name>
<dbReference type="GeneID" id="18927603"/>
<dbReference type="EMBL" id="GL883114">
    <property type="protein sequence ID" value="EGG05265.1"/>
    <property type="molecule type" value="Genomic_DNA"/>
</dbReference>
<evidence type="ECO:0000256" key="11">
    <source>
        <dbReference type="ARBA" id="ARBA00023128"/>
    </source>
</evidence>
<keyword evidence="9" id="KW-0809">Transit peptide</keyword>
<keyword evidence="8 13" id="KW-0862">Zinc</keyword>
<evidence type="ECO:0000256" key="3">
    <source>
        <dbReference type="ARBA" id="ARBA00006040"/>
    </source>
</evidence>
<evidence type="ECO:0000256" key="6">
    <source>
        <dbReference type="ARBA" id="ARBA00022723"/>
    </source>
</evidence>
<comment type="similarity">
    <text evidence="3 13">Belongs to the peptidase M3 family.</text>
</comment>
<dbReference type="VEuPathDB" id="FungiDB:MELLADRAFT_36998"/>
<dbReference type="GO" id="GO:0006518">
    <property type="term" value="P:peptide metabolic process"/>
    <property type="evidence" value="ECO:0007669"/>
    <property type="project" value="TreeGrafter"/>
</dbReference>
<evidence type="ECO:0000256" key="7">
    <source>
        <dbReference type="ARBA" id="ARBA00022801"/>
    </source>
</evidence>
<keyword evidence="6 13" id="KW-0479">Metal-binding</keyword>
<dbReference type="FunCoup" id="F4RQU1">
    <property type="interactions" value="338"/>
</dbReference>
<dbReference type="InParanoid" id="F4RQU1"/>
<dbReference type="InterPro" id="IPR024077">
    <property type="entry name" value="Neurolysin/TOP_dom2"/>
</dbReference>
<evidence type="ECO:0000256" key="9">
    <source>
        <dbReference type="ARBA" id="ARBA00022946"/>
    </source>
</evidence>
<dbReference type="GO" id="GO:0005759">
    <property type="term" value="C:mitochondrial matrix"/>
    <property type="evidence" value="ECO:0007669"/>
    <property type="project" value="UniProtKB-SubCell"/>
</dbReference>
<evidence type="ECO:0000313" key="15">
    <source>
        <dbReference type="EMBL" id="EGG05265.1"/>
    </source>
</evidence>
<feature type="domain" description="Peptidase M3A/M3B catalytic" evidence="14">
    <location>
        <begin position="292"/>
        <end position="782"/>
    </location>
</feature>
<dbReference type="HOGENOM" id="CLU_001805_0_0_1"/>
<evidence type="ECO:0000256" key="5">
    <source>
        <dbReference type="ARBA" id="ARBA00022670"/>
    </source>
</evidence>
<dbReference type="eggNOG" id="KOG2090">
    <property type="taxonomic scope" value="Eukaryota"/>
</dbReference>